<dbReference type="PANTHER" id="PTHR24278:SF30">
    <property type="entry name" value="TRANSMEMBRANE GAMMA-CARBOXYGLUTAMIC ACID PROTEIN 2"/>
    <property type="match status" value="1"/>
</dbReference>
<dbReference type="InterPro" id="IPR017857">
    <property type="entry name" value="Coagulation_fac-like_Gla_dom"/>
</dbReference>
<sequence>MRTTAKITLLVQKHAVRELPSVPEGERELQRDPRERPGIGRGHLAFSKLRDNILWFLFSVILDDATAHRFLSRKPLYNHWDFELFTPGNLQRECIEEICNYEEMREVFEDDFQTAEYGESLGLGSIITSSIEILKLFCCTSKVKVKVPLPVRASLSSPSLPSTPGDPSPFLSPCPKPESAPGLPTYDQVLETSGVHDAPPPPYHRYKSF</sequence>
<feature type="region of interest" description="Disordered" evidence="2">
    <location>
        <begin position="155"/>
        <end position="209"/>
    </location>
</feature>
<evidence type="ECO:0000313" key="4">
    <source>
        <dbReference type="Ensembl" id="ENSPMRP00000024471.1"/>
    </source>
</evidence>
<dbReference type="GO" id="GO:0005886">
    <property type="term" value="C:plasma membrane"/>
    <property type="evidence" value="ECO:0007669"/>
    <property type="project" value="TreeGrafter"/>
</dbReference>
<dbReference type="InterPro" id="IPR000294">
    <property type="entry name" value="GLA_domain"/>
</dbReference>
<dbReference type="Pfam" id="PF00594">
    <property type="entry name" value="Gla"/>
    <property type="match status" value="1"/>
</dbReference>
<feature type="domain" description="Gla" evidence="3">
    <location>
        <begin position="77"/>
        <end position="123"/>
    </location>
</feature>
<dbReference type="InterPro" id="IPR050442">
    <property type="entry name" value="Peptidase_S1_coag_factors"/>
</dbReference>
<dbReference type="Ensembl" id="ENSPMRT00000025964.1">
    <property type="protein sequence ID" value="ENSPMRP00000024471.1"/>
    <property type="gene ID" value="ENSPMRG00000015798.1"/>
</dbReference>
<dbReference type="GO" id="GO:0005615">
    <property type="term" value="C:extracellular space"/>
    <property type="evidence" value="ECO:0007669"/>
    <property type="project" value="TreeGrafter"/>
</dbReference>
<keyword evidence="5" id="KW-1185">Reference proteome</keyword>
<dbReference type="AlphaFoldDB" id="A0A670JJ45"/>
<evidence type="ECO:0000313" key="5">
    <source>
        <dbReference type="Proteomes" id="UP000472272"/>
    </source>
</evidence>
<keyword evidence="1" id="KW-1015">Disulfide bond</keyword>
<reference evidence="4" key="3">
    <citation type="submission" date="2025-09" db="UniProtKB">
        <authorList>
            <consortium name="Ensembl"/>
        </authorList>
    </citation>
    <scope>IDENTIFICATION</scope>
</reference>
<name>A0A670JJ45_PODMU</name>
<dbReference type="InterPro" id="IPR035972">
    <property type="entry name" value="GLA-like_dom_SF"/>
</dbReference>
<organism evidence="4 5">
    <name type="scientific">Podarcis muralis</name>
    <name type="common">Wall lizard</name>
    <name type="synonym">Lacerta muralis</name>
    <dbReference type="NCBI Taxonomy" id="64176"/>
    <lineage>
        <taxon>Eukaryota</taxon>
        <taxon>Metazoa</taxon>
        <taxon>Chordata</taxon>
        <taxon>Craniata</taxon>
        <taxon>Vertebrata</taxon>
        <taxon>Euteleostomi</taxon>
        <taxon>Lepidosauria</taxon>
        <taxon>Squamata</taxon>
        <taxon>Bifurcata</taxon>
        <taxon>Unidentata</taxon>
        <taxon>Episquamata</taxon>
        <taxon>Laterata</taxon>
        <taxon>Lacertibaenia</taxon>
        <taxon>Lacertidae</taxon>
        <taxon>Podarcis</taxon>
    </lineage>
</organism>
<dbReference type="PANTHER" id="PTHR24278">
    <property type="entry name" value="COAGULATION FACTOR"/>
    <property type="match status" value="1"/>
</dbReference>
<reference evidence="4 5" key="1">
    <citation type="journal article" date="2019" name="Proc. Natl. Acad. Sci. U.S.A.">
        <title>Regulatory changes in pterin and carotenoid genes underlie balanced color polymorphisms in the wall lizard.</title>
        <authorList>
            <person name="Andrade P."/>
            <person name="Pinho C."/>
            <person name="Perez I de Lanuza G."/>
            <person name="Afonso S."/>
            <person name="Brejcha J."/>
            <person name="Rubin C.J."/>
            <person name="Wallerman O."/>
            <person name="Pereira P."/>
            <person name="Sabatino S.J."/>
            <person name="Bellati A."/>
            <person name="Pellitteri-Rosa D."/>
            <person name="Bosakova Z."/>
            <person name="Bunikis I."/>
            <person name="Carretero M.A."/>
            <person name="Feiner N."/>
            <person name="Marsik P."/>
            <person name="Pauperio F."/>
            <person name="Salvi D."/>
            <person name="Soler L."/>
            <person name="While G.M."/>
            <person name="Uller T."/>
            <person name="Font E."/>
            <person name="Andersson L."/>
            <person name="Carneiro M."/>
        </authorList>
    </citation>
    <scope>NUCLEOTIDE SEQUENCE</scope>
</reference>
<evidence type="ECO:0000259" key="3">
    <source>
        <dbReference type="PROSITE" id="PS50998"/>
    </source>
</evidence>
<dbReference type="Proteomes" id="UP000472272">
    <property type="component" value="Chromosome 13"/>
</dbReference>
<dbReference type="Gene3D" id="4.10.740.10">
    <property type="entry name" value="Coagulation Factor IX"/>
    <property type="match status" value="1"/>
</dbReference>
<dbReference type="SMART" id="SM00069">
    <property type="entry name" value="GLA"/>
    <property type="match status" value="1"/>
</dbReference>
<dbReference type="GO" id="GO:0005509">
    <property type="term" value="F:calcium ion binding"/>
    <property type="evidence" value="ECO:0007669"/>
    <property type="project" value="InterPro"/>
</dbReference>
<accession>A0A670JJ45</accession>
<evidence type="ECO:0000256" key="1">
    <source>
        <dbReference type="ARBA" id="ARBA00023157"/>
    </source>
</evidence>
<dbReference type="GeneTree" id="ENSGT00940000158268"/>
<feature type="compositionally biased region" description="Pro residues" evidence="2">
    <location>
        <begin position="164"/>
        <end position="178"/>
    </location>
</feature>
<dbReference type="SUPFAM" id="SSF57630">
    <property type="entry name" value="GLA-domain"/>
    <property type="match status" value="1"/>
</dbReference>
<reference evidence="4" key="2">
    <citation type="submission" date="2025-08" db="UniProtKB">
        <authorList>
            <consortium name="Ensembl"/>
        </authorList>
    </citation>
    <scope>IDENTIFICATION</scope>
</reference>
<dbReference type="PROSITE" id="PS50998">
    <property type="entry name" value="GLA_2"/>
    <property type="match status" value="1"/>
</dbReference>
<protein>
    <recommendedName>
        <fullName evidence="3">Gla domain-containing protein</fullName>
    </recommendedName>
</protein>
<proteinExistence type="predicted"/>
<dbReference type="FunFam" id="4.10.740.10:FF:000001">
    <property type="entry name" value="vitamin K-dependent protein S"/>
    <property type="match status" value="1"/>
</dbReference>
<evidence type="ECO:0000256" key="2">
    <source>
        <dbReference type="SAM" id="MobiDB-lite"/>
    </source>
</evidence>